<dbReference type="EMBL" id="FOGD01000024">
    <property type="protein sequence ID" value="SER88386.1"/>
    <property type="molecule type" value="Genomic_DNA"/>
</dbReference>
<dbReference type="Proteomes" id="UP000199766">
    <property type="component" value="Unassembled WGS sequence"/>
</dbReference>
<keyword evidence="1" id="KW-0378">Hydrolase</keyword>
<comment type="function">
    <text evidence="1">Toxic component of a type II toxin-antitoxin (TA) system.</text>
</comment>
<reference evidence="2 3" key="1">
    <citation type="submission" date="2016-10" db="EMBL/GenBank/DDBJ databases">
        <authorList>
            <person name="de Groot N.N."/>
        </authorList>
    </citation>
    <scope>NUCLEOTIDE SEQUENCE [LARGE SCALE GENOMIC DNA]</scope>
    <source>
        <strain evidence="2 3">ATCC 35958</strain>
    </source>
</reference>
<gene>
    <name evidence="2" type="ORF">SAMN02982919_03225</name>
</gene>
<dbReference type="GO" id="GO:0004521">
    <property type="term" value="F:RNA endonuclease activity"/>
    <property type="evidence" value="ECO:0007669"/>
    <property type="project" value="TreeGrafter"/>
</dbReference>
<dbReference type="PIRSF" id="PIRSF033490">
    <property type="entry name" value="MazF"/>
    <property type="match status" value="1"/>
</dbReference>
<dbReference type="GO" id="GO:0016075">
    <property type="term" value="P:rRNA catabolic process"/>
    <property type="evidence" value="ECO:0007669"/>
    <property type="project" value="TreeGrafter"/>
</dbReference>
<organism evidence="2 3">
    <name type="scientific">Giesbergeria anulus</name>
    <dbReference type="NCBI Taxonomy" id="180197"/>
    <lineage>
        <taxon>Bacteria</taxon>
        <taxon>Pseudomonadati</taxon>
        <taxon>Pseudomonadota</taxon>
        <taxon>Betaproteobacteria</taxon>
        <taxon>Burkholderiales</taxon>
        <taxon>Comamonadaceae</taxon>
        <taxon>Giesbergeria</taxon>
    </lineage>
</organism>
<evidence type="ECO:0000313" key="2">
    <source>
        <dbReference type="EMBL" id="SER88386.1"/>
    </source>
</evidence>
<keyword evidence="1" id="KW-0255">Endonuclease</keyword>
<keyword evidence="1" id="KW-0540">Nuclease</keyword>
<dbReference type="InterPro" id="IPR011067">
    <property type="entry name" value="Plasmid_toxin/cell-grow_inhib"/>
</dbReference>
<sequence>MASKIKRGQIWAVDFEPQTHKQEPGKRNRPALVIQTDLLNDAGHPTTIIIPGTSDFEKEDCFPLRVGLGKLPGQGVNEATDLLIDQIRAVSNARFMGDKPLLTLSTNHMRRVEEALKLLIGR</sequence>
<proteinExistence type="inferred from homology"/>
<dbReference type="SUPFAM" id="SSF50118">
    <property type="entry name" value="Cell growth inhibitor/plasmid maintenance toxic component"/>
    <property type="match status" value="1"/>
</dbReference>
<dbReference type="STRING" id="180197.SAMN02982919_03225"/>
<evidence type="ECO:0000313" key="3">
    <source>
        <dbReference type="Proteomes" id="UP000199766"/>
    </source>
</evidence>
<evidence type="ECO:0000256" key="1">
    <source>
        <dbReference type="PIRNR" id="PIRNR033490"/>
    </source>
</evidence>
<name>A0A1H9STU1_9BURK</name>
<keyword evidence="3" id="KW-1185">Reference proteome</keyword>
<comment type="similarity">
    <text evidence="1">Belongs to the PemK/MazF family.</text>
</comment>
<dbReference type="Pfam" id="PF02452">
    <property type="entry name" value="PemK_toxin"/>
    <property type="match status" value="1"/>
</dbReference>
<dbReference type="AlphaFoldDB" id="A0A1H9STU1"/>
<protein>
    <recommendedName>
        <fullName evidence="1">mRNA interferase</fullName>
        <ecNumber evidence="1">3.1.-.-</ecNumber>
    </recommendedName>
</protein>
<dbReference type="OrthoDB" id="6064990at2"/>
<dbReference type="EC" id="3.1.-.-" evidence="1"/>
<dbReference type="PANTHER" id="PTHR33988">
    <property type="entry name" value="ENDORIBONUCLEASE MAZF-RELATED"/>
    <property type="match status" value="1"/>
</dbReference>
<dbReference type="GO" id="GO:0016787">
    <property type="term" value="F:hydrolase activity"/>
    <property type="evidence" value="ECO:0007669"/>
    <property type="project" value="UniProtKB-KW"/>
</dbReference>
<accession>A0A1H9STU1</accession>
<dbReference type="RefSeq" id="WP_091459386.1">
    <property type="nucleotide sequence ID" value="NZ_FOGD01000024.1"/>
</dbReference>
<dbReference type="GO" id="GO:0006402">
    <property type="term" value="P:mRNA catabolic process"/>
    <property type="evidence" value="ECO:0007669"/>
    <property type="project" value="TreeGrafter"/>
</dbReference>
<dbReference type="InterPro" id="IPR003477">
    <property type="entry name" value="PemK-like"/>
</dbReference>
<dbReference type="Gene3D" id="2.30.30.110">
    <property type="match status" value="1"/>
</dbReference>
<dbReference type="GO" id="GO:0003677">
    <property type="term" value="F:DNA binding"/>
    <property type="evidence" value="ECO:0007669"/>
    <property type="project" value="InterPro"/>
</dbReference>